<dbReference type="PANTHER" id="PTHR34477:SF1">
    <property type="entry name" value="UPF0213 PROTEIN YHBQ"/>
    <property type="match status" value="1"/>
</dbReference>
<evidence type="ECO:0000256" key="1">
    <source>
        <dbReference type="ARBA" id="ARBA00007435"/>
    </source>
</evidence>
<dbReference type="InterPro" id="IPR035901">
    <property type="entry name" value="GIY-YIG_endonuc_sf"/>
</dbReference>
<dbReference type="PROSITE" id="PS50164">
    <property type="entry name" value="GIY_YIG"/>
    <property type="match status" value="1"/>
</dbReference>
<keyword evidence="5" id="KW-1185">Reference proteome</keyword>
<evidence type="ECO:0000259" key="3">
    <source>
        <dbReference type="PROSITE" id="PS50164"/>
    </source>
</evidence>
<dbReference type="Pfam" id="PF01541">
    <property type="entry name" value="GIY-YIG"/>
    <property type="match status" value="1"/>
</dbReference>
<evidence type="ECO:0000313" key="5">
    <source>
        <dbReference type="Proteomes" id="UP001194539"/>
    </source>
</evidence>
<feature type="domain" description="GIY-YIG" evidence="3">
    <location>
        <begin position="3"/>
        <end position="79"/>
    </location>
</feature>
<comment type="caution">
    <text evidence="4">The sequence shown here is derived from an EMBL/GenBank/DDBJ whole genome shotgun (WGS) entry which is preliminary data.</text>
</comment>
<name>A0ABS0P9G5_9BRAD</name>
<dbReference type="Gene3D" id="3.40.1440.10">
    <property type="entry name" value="GIY-YIG endonuclease"/>
    <property type="match status" value="1"/>
</dbReference>
<reference evidence="4 5" key="1">
    <citation type="submission" date="2020-07" db="EMBL/GenBank/DDBJ databases">
        <title>Bradyrhizobium diversity isolated from nodules of indigenous legumes of Western Australia.</title>
        <authorList>
            <person name="Klepa M.S."/>
        </authorList>
    </citation>
    <scope>NUCLEOTIDE SEQUENCE [LARGE SCALE GENOMIC DNA]</scope>
    <source>
        <strain evidence="4 5">CNPSo 4019</strain>
    </source>
</reference>
<sequence length="112" mass="12947">MTEGAWLYILRCADGSYYIGTTRTELEVRVAQHNAGTFEGYTKSRRPVTLAFSQWFDRITDAIECERKLKKWSRAKKEAFMRADFAELHELAKRGSHHPSRRPPTAGPQDED</sequence>
<evidence type="ECO:0000313" key="4">
    <source>
        <dbReference type="EMBL" id="MBH5389929.1"/>
    </source>
</evidence>
<evidence type="ECO:0000256" key="2">
    <source>
        <dbReference type="SAM" id="MobiDB-lite"/>
    </source>
</evidence>
<dbReference type="PANTHER" id="PTHR34477">
    <property type="entry name" value="UPF0213 PROTEIN YHBQ"/>
    <property type="match status" value="1"/>
</dbReference>
<gene>
    <name evidence="4" type="ORF">H1B27_27135</name>
</gene>
<dbReference type="InterPro" id="IPR050190">
    <property type="entry name" value="UPF0213_domain"/>
</dbReference>
<accession>A0ABS0P9G5</accession>
<proteinExistence type="inferred from homology"/>
<dbReference type="RefSeq" id="WP_197968181.1">
    <property type="nucleotide sequence ID" value="NZ_JACEGD010000027.1"/>
</dbReference>
<organism evidence="4 5">
    <name type="scientific">Bradyrhizobium diversitatis</name>
    <dbReference type="NCBI Taxonomy" id="2755406"/>
    <lineage>
        <taxon>Bacteria</taxon>
        <taxon>Pseudomonadati</taxon>
        <taxon>Pseudomonadota</taxon>
        <taxon>Alphaproteobacteria</taxon>
        <taxon>Hyphomicrobiales</taxon>
        <taxon>Nitrobacteraceae</taxon>
        <taxon>Bradyrhizobium</taxon>
    </lineage>
</organism>
<dbReference type="EMBL" id="JACEGD010000027">
    <property type="protein sequence ID" value="MBH5389929.1"/>
    <property type="molecule type" value="Genomic_DNA"/>
</dbReference>
<dbReference type="CDD" id="cd10456">
    <property type="entry name" value="GIY-YIG_UPF0213"/>
    <property type="match status" value="1"/>
</dbReference>
<dbReference type="Proteomes" id="UP001194539">
    <property type="component" value="Unassembled WGS sequence"/>
</dbReference>
<dbReference type="SUPFAM" id="SSF82771">
    <property type="entry name" value="GIY-YIG endonuclease"/>
    <property type="match status" value="1"/>
</dbReference>
<protein>
    <submittedName>
        <fullName evidence="4">GIY-YIG nuclease family protein</fullName>
    </submittedName>
</protein>
<dbReference type="InterPro" id="IPR000305">
    <property type="entry name" value="GIY-YIG_endonuc"/>
</dbReference>
<comment type="similarity">
    <text evidence="1">Belongs to the UPF0213 family.</text>
</comment>
<feature type="region of interest" description="Disordered" evidence="2">
    <location>
        <begin position="92"/>
        <end position="112"/>
    </location>
</feature>